<proteinExistence type="predicted"/>
<evidence type="ECO:0000256" key="1">
    <source>
        <dbReference type="SAM" id="MobiDB-lite"/>
    </source>
</evidence>
<comment type="caution">
    <text evidence="2">The sequence shown here is derived from an EMBL/GenBank/DDBJ whole genome shotgun (WGS) entry which is preliminary data.</text>
</comment>
<organism evidence="2 3">
    <name type="scientific">Oryza meyeriana var. granulata</name>
    <dbReference type="NCBI Taxonomy" id="110450"/>
    <lineage>
        <taxon>Eukaryota</taxon>
        <taxon>Viridiplantae</taxon>
        <taxon>Streptophyta</taxon>
        <taxon>Embryophyta</taxon>
        <taxon>Tracheophyta</taxon>
        <taxon>Spermatophyta</taxon>
        <taxon>Magnoliopsida</taxon>
        <taxon>Liliopsida</taxon>
        <taxon>Poales</taxon>
        <taxon>Poaceae</taxon>
        <taxon>BOP clade</taxon>
        <taxon>Oryzoideae</taxon>
        <taxon>Oryzeae</taxon>
        <taxon>Oryzinae</taxon>
        <taxon>Oryza</taxon>
        <taxon>Oryza meyeriana</taxon>
    </lineage>
</organism>
<feature type="region of interest" description="Disordered" evidence="1">
    <location>
        <begin position="1"/>
        <end position="52"/>
    </location>
</feature>
<evidence type="ECO:0000313" key="3">
    <source>
        <dbReference type="Proteomes" id="UP000479710"/>
    </source>
</evidence>
<evidence type="ECO:0000313" key="2">
    <source>
        <dbReference type="EMBL" id="KAF0915229.1"/>
    </source>
</evidence>
<dbReference type="AlphaFoldDB" id="A0A6G1DRY4"/>
<sequence>MQASSLAQGLDVQKGRAEKGIVPADKQVNKEKGNRRQSLGRASLDHLAPTSSKSWPPCFERLGNQWDGYDERIGNQGRGQRIYAFSSANLMFIDVQELAQMKKMDFSQCTEQYV</sequence>
<gene>
    <name evidence="2" type="ORF">E2562_034596</name>
</gene>
<accession>A0A6G1DRY4</accession>
<protein>
    <submittedName>
        <fullName evidence="2">Uncharacterized protein</fullName>
    </submittedName>
</protein>
<name>A0A6G1DRY4_9ORYZ</name>
<reference evidence="2 3" key="1">
    <citation type="submission" date="2019-11" db="EMBL/GenBank/DDBJ databases">
        <title>Whole genome sequence of Oryza granulata.</title>
        <authorList>
            <person name="Li W."/>
        </authorList>
    </citation>
    <scope>NUCLEOTIDE SEQUENCE [LARGE SCALE GENOMIC DNA]</scope>
    <source>
        <strain evidence="3">cv. Menghai</strain>
        <tissue evidence="2">Leaf</tissue>
    </source>
</reference>
<dbReference type="Proteomes" id="UP000479710">
    <property type="component" value="Unassembled WGS sequence"/>
</dbReference>
<dbReference type="EMBL" id="SPHZ02000006">
    <property type="protein sequence ID" value="KAF0915229.1"/>
    <property type="molecule type" value="Genomic_DNA"/>
</dbReference>
<keyword evidence="3" id="KW-1185">Reference proteome</keyword>